<dbReference type="PANTHER" id="PTHR16019:SF5">
    <property type="entry name" value="BSD DOMAIN-CONTAINING PROTEIN 1"/>
    <property type="match status" value="1"/>
</dbReference>
<dbReference type="InterPro" id="IPR035925">
    <property type="entry name" value="BSD_dom_sf"/>
</dbReference>
<dbReference type="SUPFAM" id="SSF140383">
    <property type="entry name" value="BSD domain-like"/>
    <property type="match status" value="1"/>
</dbReference>
<feature type="compositionally biased region" description="Basic and acidic residues" evidence="1">
    <location>
        <begin position="164"/>
        <end position="186"/>
    </location>
</feature>
<gene>
    <name evidence="3" type="ORF">CB0940_01830</name>
    <name evidence="4" type="ORF">RHO25_001893</name>
</gene>
<feature type="region of interest" description="Disordered" evidence="1">
    <location>
        <begin position="366"/>
        <end position="478"/>
    </location>
</feature>
<feature type="compositionally biased region" description="Low complexity" evidence="1">
    <location>
        <begin position="399"/>
        <end position="420"/>
    </location>
</feature>
<dbReference type="OrthoDB" id="73788at2759"/>
<dbReference type="Pfam" id="PF03909">
    <property type="entry name" value="BSD"/>
    <property type="match status" value="1"/>
</dbReference>
<dbReference type="InterPro" id="IPR005607">
    <property type="entry name" value="BSD_dom"/>
</dbReference>
<dbReference type="SMART" id="SM00751">
    <property type="entry name" value="BSD"/>
    <property type="match status" value="1"/>
</dbReference>
<dbReference type="EMBL" id="LKMD01000100">
    <property type="protein sequence ID" value="PIB02570.1"/>
    <property type="molecule type" value="Genomic_DNA"/>
</dbReference>
<feature type="domain" description="BSD" evidence="2">
    <location>
        <begin position="304"/>
        <end position="356"/>
    </location>
</feature>
<reference evidence="3 5" key="1">
    <citation type="submission" date="2015-10" db="EMBL/GenBank/DDBJ databases">
        <title>The cercosporin biosynthetic gene cluster was horizontally transferred to several fungal lineages and shown to be expanded in Cercospora beticola based on microsynteny with recipient genomes.</title>
        <authorList>
            <person name="De Jonge R."/>
            <person name="Ebert M.K."/>
            <person name="Suttle J.C."/>
            <person name="Jurick Ii W.M."/>
            <person name="Secor G.A."/>
            <person name="Thomma B.P."/>
            <person name="Van De Peer Y."/>
            <person name="Bolton M.D."/>
        </authorList>
    </citation>
    <scope>NUCLEOTIDE SEQUENCE [LARGE SCALE GENOMIC DNA]</scope>
    <source>
        <strain evidence="3 5">09-40</strain>
    </source>
</reference>
<dbReference type="EMBL" id="CP134184">
    <property type="protein sequence ID" value="WPA97284.1"/>
    <property type="molecule type" value="Genomic_DNA"/>
</dbReference>
<evidence type="ECO:0000313" key="5">
    <source>
        <dbReference type="Proteomes" id="UP000230605"/>
    </source>
</evidence>
<feature type="region of interest" description="Disordered" evidence="1">
    <location>
        <begin position="133"/>
        <end position="192"/>
    </location>
</feature>
<dbReference type="AlphaFoldDB" id="A0A2G5ICU1"/>
<feature type="region of interest" description="Disordered" evidence="1">
    <location>
        <begin position="44"/>
        <end position="66"/>
    </location>
</feature>
<proteinExistence type="predicted"/>
<reference evidence="4 6" key="2">
    <citation type="submission" date="2023-09" db="EMBL/GenBank/DDBJ databases">
        <title>Complete-Gapless Cercospora beticola genome.</title>
        <authorList>
            <person name="Wyatt N.A."/>
            <person name="Spanner R.E."/>
            <person name="Bolton M.D."/>
        </authorList>
    </citation>
    <scope>NUCLEOTIDE SEQUENCE [LARGE SCALE GENOMIC DNA]</scope>
    <source>
        <strain evidence="4">Cb09-40</strain>
    </source>
</reference>
<dbReference type="InterPro" id="IPR051494">
    <property type="entry name" value="BSD_domain-containing"/>
</dbReference>
<name>A0A2G5ICU1_CERBT</name>
<accession>A0A2G5ICU1</accession>
<organism evidence="3 5">
    <name type="scientific">Cercospora beticola</name>
    <name type="common">Sugarbeet leaf spot fungus</name>
    <dbReference type="NCBI Taxonomy" id="122368"/>
    <lineage>
        <taxon>Eukaryota</taxon>
        <taxon>Fungi</taxon>
        <taxon>Dikarya</taxon>
        <taxon>Ascomycota</taxon>
        <taxon>Pezizomycotina</taxon>
        <taxon>Dothideomycetes</taxon>
        <taxon>Dothideomycetidae</taxon>
        <taxon>Mycosphaerellales</taxon>
        <taxon>Mycosphaerellaceae</taxon>
        <taxon>Cercospora</taxon>
    </lineage>
</organism>
<evidence type="ECO:0000256" key="1">
    <source>
        <dbReference type="SAM" id="MobiDB-lite"/>
    </source>
</evidence>
<evidence type="ECO:0000313" key="3">
    <source>
        <dbReference type="EMBL" id="PIB02570.1"/>
    </source>
</evidence>
<dbReference type="PANTHER" id="PTHR16019">
    <property type="entry name" value="SYNAPSE-ASSOCIATED PROTEIN"/>
    <property type="match status" value="1"/>
</dbReference>
<evidence type="ECO:0000313" key="4">
    <source>
        <dbReference type="EMBL" id="WPA97284.1"/>
    </source>
</evidence>
<feature type="compositionally biased region" description="Acidic residues" evidence="1">
    <location>
        <begin position="373"/>
        <end position="388"/>
    </location>
</feature>
<dbReference type="Proteomes" id="UP001302367">
    <property type="component" value="Chromosome 1"/>
</dbReference>
<keyword evidence="6" id="KW-1185">Reference proteome</keyword>
<evidence type="ECO:0000259" key="2">
    <source>
        <dbReference type="PROSITE" id="PS50858"/>
    </source>
</evidence>
<dbReference type="Proteomes" id="UP000230605">
    <property type="component" value="Chromosome 1"/>
</dbReference>
<evidence type="ECO:0000313" key="6">
    <source>
        <dbReference type="Proteomes" id="UP001302367"/>
    </source>
</evidence>
<protein>
    <recommendedName>
        <fullName evidence="2">BSD domain-containing protein</fullName>
    </recommendedName>
</protein>
<sequence>MLVTFMCFGVFGCSLNFSIHFFHHTFADNMDVAYDHIQEEALSPAERKKAEDAASSSADSTEQQPANTLNTEFQQAFQAVSASPWGAKLGGWFSSARKQGETFYQDLSKEAAEASEQATKGFSSLREQVVQRTRGMSDLQISRSDVDGPIPGQEEIPGVAAPAQKKEEQTEAGAAKDAETEKKDGENVPESLPADIVKEAASLVSIFRTTAAQKLKDLQKAEDAADEALVRYGTNLKNFLRDAVTISAPEGDDQATSEVLFSTEEAGTGKKVFHSTRLDAQLHAIHTSAASFTDEPSGVEWESYRAGFDVDSKTDAIAKDLDKYPELRKAMEKLVPEKVGYREFWMRYYYLRKAVEAEEARRKEVLKGATANPEEEVKWDDDDDDENENDRSITPNANASSSKQASASTTTLNATTEKSASGNGDGLLSPTEARRSEDGNKSVADSDASYDLVSGATSRAPGSPKDRKKDEDSDDDWE</sequence>
<dbReference type="Gene3D" id="1.10.3970.10">
    <property type="entry name" value="BSD domain"/>
    <property type="match status" value="1"/>
</dbReference>
<dbReference type="GO" id="GO:0005737">
    <property type="term" value="C:cytoplasm"/>
    <property type="evidence" value="ECO:0007669"/>
    <property type="project" value="TreeGrafter"/>
</dbReference>
<dbReference type="PROSITE" id="PS50858">
    <property type="entry name" value="BSD"/>
    <property type="match status" value="1"/>
</dbReference>